<sequence>MGLTIYHGEIDKWKNQAKKSYELRSDLVHGSQSLYNTYNIELNFNPFKLAYPVILSACIGFYMLGLELNSYEEKLKNMYFELSELCKDEKYKTKEVMNS</sequence>
<evidence type="ECO:0008006" key="4">
    <source>
        <dbReference type="Google" id="ProtNLM"/>
    </source>
</evidence>
<dbReference type="EMBL" id="JAVAJI010000006">
    <property type="protein sequence ID" value="MDP4544502.1"/>
    <property type="molecule type" value="Genomic_DNA"/>
</dbReference>
<reference evidence="2 3" key="1">
    <citation type="submission" date="2023-08" db="EMBL/GenBank/DDBJ databases">
        <authorList>
            <person name="Kumar R."/>
        </authorList>
    </citation>
    <scope>NUCLEOTIDE SEQUENCE [LARGE SCALE GENOMIC DNA]</scope>
    <source>
        <strain evidence="2 3">LUR13</strain>
    </source>
</reference>
<accession>A0ABT9HFN7</accession>
<keyword evidence="1" id="KW-0472">Membrane</keyword>
<keyword evidence="1" id="KW-0812">Transmembrane</keyword>
<dbReference type="Proteomes" id="UP001228171">
    <property type="component" value="Unassembled WGS sequence"/>
</dbReference>
<keyword evidence="1" id="KW-1133">Transmembrane helix</keyword>
<feature type="transmembrane region" description="Helical" evidence="1">
    <location>
        <begin position="49"/>
        <end position="68"/>
    </location>
</feature>
<keyword evidence="3" id="KW-1185">Reference proteome</keyword>
<name>A0ABT9HFN7_9GAMM</name>
<comment type="caution">
    <text evidence="2">The sequence shown here is derived from an EMBL/GenBank/DDBJ whole genome shotgun (WGS) entry which is preliminary data.</text>
</comment>
<evidence type="ECO:0000313" key="3">
    <source>
        <dbReference type="Proteomes" id="UP001228171"/>
    </source>
</evidence>
<organism evidence="2 3">
    <name type="scientific">Psychrobacter faecalis</name>
    <dbReference type="NCBI Taxonomy" id="180588"/>
    <lineage>
        <taxon>Bacteria</taxon>
        <taxon>Pseudomonadati</taxon>
        <taxon>Pseudomonadota</taxon>
        <taxon>Gammaproteobacteria</taxon>
        <taxon>Moraxellales</taxon>
        <taxon>Moraxellaceae</taxon>
        <taxon>Psychrobacter</taxon>
    </lineage>
</organism>
<gene>
    <name evidence="2" type="ORF">Q8P09_05350</name>
</gene>
<protein>
    <recommendedName>
        <fullName evidence="4">Apea-like HEPN domain-containing protein</fullName>
    </recommendedName>
</protein>
<evidence type="ECO:0000313" key="2">
    <source>
        <dbReference type="EMBL" id="MDP4544502.1"/>
    </source>
</evidence>
<evidence type="ECO:0000256" key="1">
    <source>
        <dbReference type="SAM" id="Phobius"/>
    </source>
</evidence>
<dbReference type="RefSeq" id="WP_068404686.1">
    <property type="nucleotide sequence ID" value="NZ_DAMDIC010000007.1"/>
</dbReference>
<proteinExistence type="predicted"/>